<organism evidence="8 9">
    <name type="scientific">Geobacter argillaceus</name>
    <dbReference type="NCBI Taxonomy" id="345631"/>
    <lineage>
        <taxon>Bacteria</taxon>
        <taxon>Pseudomonadati</taxon>
        <taxon>Thermodesulfobacteriota</taxon>
        <taxon>Desulfuromonadia</taxon>
        <taxon>Geobacterales</taxon>
        <taxon>Geobacteraceae</taxon>
        <taxon>Geobacter</taxon>
    </lineage>
</organism>
<keyword evidence="3" id="KW-0805">Transcription regulation</keyword>
<dbReference type="PANTHER" id="PTHR44591">
    <property type="entry name" value="STRESS RESPONSE REGULATOR PROTEIN 1"/>
    <property type="match status" value="1"/>
</dbReference>
<gene>
    <name evidence="8" type="ORF">JN12_01092</name>
</gene>
<protein>
    <submittedName>
        <fullName evidence="8">Twitching motility two-component system response regulator PilG</fullName>
    </submittedName>
</protein>
<proteinExistence type="predicted"/>
<keyword evidence="1 6" id="KW-0597">Phosphoprotein</keyword>
<evidence type="ECO:0000256" key="4">
    <source>
        <dbReference type="ARBA" id="ARBA00023125"/>
    </source>
</evidence>
<evidence type="ECO:0000256" key="5">
    <source>
        <dbReference type="ARBA" id="ARBA00023163"/>
    </source>
</evidence>
<reference evidence="8 9" key="1">
    <citation type="submission" date="2019-07" db="EMBL/GenBank/DDBJ databases">
        <title>Genomic Encyclopedia of Archaeal and Bacterial Type Strains, Phase II (KMG-II): from individual species to whole genera.</title>
        <authorList>
            <person name="Goeker M."/>
        </authorList>
    </citation>
    <scope>NUCLEOTIDE SEQUENCE [LARGE SCALE GENOMIC DNA]</scope>
    <source>
        <strain evidence="8 9">ATCC BAA-1139</strain>
    </source>
</reference>
<dbReference type="EMBL" id="VLLN01000005">
    <property type="protein sequence ID" value="TWJ26386.1"/>
    <property type="molecule type" value="Genomic_DNA"/>
</dbReference>
<feature type="domain" description="Response regulatory" evidence="7">
    <location>
        <begin position="8"/>
        <end position="124"/>
    </location>
</feature>
<dbReference type="Pfam" id="PF00072">
    <property type="entry name" value="Response_reg"/>
    <property type="match status" value="1"/>
</dbReference>
<dbReference type="PROSITE" id="PS50110">
    <property type="entry name" value="RESPONSE_REGULATORY"/>
    <property type="match status" value="1"/>
</dbReference>
<evidence type="ECO:0000259" key="7">
    <source>
        <dbReference type="PROSITE" id="PS50110"/>
    </source>
</evidence>
<dbReference type="SMART" id="SM00448">
    <property type="entry name" value="REC"/>
    <property type="match status" value="1"/>
</dbReference>
<dbReference type="Proteomes" id="UP000319449">
    <property type="component" value="Unassembled WGS sequence"/>
</dbReference>
<dbReference type="Gene3D" id="3.40.50.2300">
    <property type="match status" value="1"/>
</dbReference>
<dbReference type="PANTHER" id="PTHR44591:SF3">
    <property type="entry name" value="RESPONSE REGULATORY DOMAIN-CONTAINING PROTEIN"/>
    <property type="match status" value="1"/>
</dbReference>
<dbReference type="InterPro" id="IPR001789">
    <property type="entry name" value="Sig_transdc_resp-reg_receiver"/>
</dbReference>
<dbReference type="InterPro" id="IPR011006">
    <property type="entry name" value="CheY-like_superfamily"/>
</dbReference>
<evidence type="ECO:0000256" key="2">
    <source>
        <dbReference type="ARBA" id="ARBA00023012"/>
    </source>
</evidence>
<evidence type="ECO:0000256" key="6">
    <source>
        <dbReference type="PROSITE-ProRule" id="PRU00169"/>
    </source>
</evidence>
<dbReference type="GO" id="GO:0000160">
    <property type="term" value="P:phosphorelay signal transduction system"/>
    <property type="evidence" value="ECO:0007669"/>
    <property type="project" value="UniProtKB-KW"/>
</dbReference>
<keyword evidence="2" id="KW-0902">Two-component regulatory system</keyword>
<keyword evidence="5" id="KW-0804">Transcription</keyword>
<dbReference type="FunFam" id="3.40.50.2300:FF:000001">
    <property type="entry name" value="DNA-binding response regulator PhoB"/>
    <property type="match status" value="1"/>
</dbReference>
<keyword evidence="4" id="KW-0238">DNA-binding</keyword>
<dbReference type="InterPro" id="IPR050595">
    <property type="entry name" value="Bact_response_regulator"/>
</dbReference>
<dbReference type="RefSeq" id="WP_145019410.1">
    <property type="nucleotide sequence ID" value="NZ_VLLN01000005.1"/>
</dbReference>
<dbReference type="AlphaFoldDB" id="A0A562W828"/>
<dbReference type="OrthoDB" id="9790791at2"/>
<feature type="modified residue" description="4-aspartylphosphate" evidence="6">
    <location>
        <position position="57"/>
    </location>
</feature>
<evidence type="ECO:0000313" key="9">
    <source>
        <dbReference type="Proteomes" id="UP000319449"/>
    </source>
</evidence>
<evidence type="ECO:0000256" key="1">
    <source>
        <dbReference type="ARBA" id="ARBA00022553"/>
    </source>
</evidence>
<evidence type="ECO:0000256" key="3">
    <source>
        <dbReference type="ARBA" id="ARBA00023015"/>
    </source>
</evidence>
<dbReference type="SUPFAM" id="SSF52172">
    <property type="entry name" value="CheY-like"/>
    <property type="match status" value="1"/>
</dbReference>
<sequence length="126" mass="14121">MTSAKKYRILVVEDEESLLKLESILLSLRGYEVTGVTDGVEALAEIERNRPDLIVLDIMLPGMDGFEVCRRIRENPETRDIPVVMLTAKKSTQDYAKGMECGANAYITKPFKSSKVMDVIAELLKP</sequence>
<evidence type="ECO:0000313" key="8">
    <source>
        <dbReference type="EMBL" id="TWJ26386.1"/>
    </source>
</evidence>
<comment type="caution">
    <text evidence="8">The sequence shown here is derived from an EMBL/GenBank/DDBJ whole genome shotgun (WGS) entry which is preliminary data.</text>
</comment>
<accession>A0A562W828</accession>
<dbReference type="GO" id="GO:0003677">
    <property type="term" value="F:DNA binding"/>
    <property type="evidence" value="ECO:0007669"/>
    <property type="project" value="UniProtKB-KW"/>
</dbReference>
<name>A0A562W828_9BACT</name>
<keyword evidence="9" id="KW-1185">Reference proteome</keyword>